<gene>
    <name evidence="1" type="ORF">AVT10_17090</name>
</gene>
<accession>A0ABR5Y9E8</accession>
<dbReference type="Proteomes" id="UP000076609">
    <property type="component" value="Unassembled WGS sequence"/>
</dbReference>
<sequence>MLAMLAGCSQGDDAATSVNLTQSDEPVLPSPTPTPEALVTIPTRFVGTWDSDGTACAATTPGANRTVIAANALRIGDRDLPTRAITAAEAGAVDVDVIGDRSGITEQRRYRLALGSGGNLGLTGVDGPARLVRCDAPAGAEAAARNAIALSLAPDGLQTVAGASSRALSFGAPADIVLRVVEAATQTLPEGSRNADCGEGPLDIATYPRIAVYFQEGRFVGWSARGRGLTTMGGVGIGSKRADVESVIDAPVEETSLGREFSSGGLSGLYDAKDNVSALWAGSTCIAR</sequence>
<organism evidence="1 2">
    <name type="scientific">Sphingomonas hankookensis</name>
    <dbReference type="NCBI Taxonomy" id="563996"/>
    <lineage>
        <taxon>Bacteria</taxon>
        <taxon>Pseudomonadati</taxon>
        <taxon>Pseudomonadota</taxon>
        <taxon>Alphaproteobacteria</taxon>
        <taxon>Sphingomonadales</taxon>
        <taxon>Sphingomonadaceae</taxon>
        <taxon>Sphingomonas</taxon>
    </lineage>
</organism>
<dbReference type="EMBL" id="LQQO01000035">
    <property type="protein sequence ID" value="KZE11274.1"/>
    <property type="molecule type" value="Genomic_DNA"/>
</dbReference>
<evidence type="ECO:0000313" key="1">
    <source>
        <dbReference type="EMBL" id="KZE11274.1"/>
    </source>
</evidence>
<keyword evidence="2" id="KW-1185">Reference proteome</keyword>
<reference evidence="2" key="1">
    <citation type="submission" date="2016-01" db="EMBL/GenBank/DDBJ databases">
        <title>Draft genome of Chromobacterium sp. F49.</title>
        <authorList>
            <person name="Hong K.W."/>
        </authorList>
    </citation>
    <scope>NUCLEOTIDE SEQUENCE [LARGE SCALE GENOMIC DNA]</scope>
    <source>
        <strain evidence="2">CN3</strain>
    </source>
</reference>
<proteinExistence type="predicted"/>
<comment type="caution">
    <text evidence="1">The sequence shown here is derived from an EMBL/GenBank/DDBJ whole genome shotgun (WGS) entry which is preliminary data.</text>
</comment>
<protein>
    <submittedName>
        <fullName evidence="1">Uncharacterized protein</fullName>
    </submittedName>
</protein>
<name>A0ABR5Y9E8_9SPHN</name>
<evidence type="ECO:0000313" key="2">
    <source>
        <dbReference type="Proteomes" id="UP000076609"/>
    </source>
</evidence>